<feature type="non-terminal residue" evidence="3">
    <location>
        <position position="1"/>
    </location>
</feature>
<evidence type="ECO:0000259" key="2">
    <source>
        <dbReference type="Pfam" id="PF08241"/>
    </source>
</evidence>
<protein>
    <recommendedName>
        <fullName evidence="2">Methyltransferase type 11 domain-containing protein</fullName>
    </recommendedName>
</protein>
<dbReference type="Gene3D" id="3.40.50.150">
    <property type="entry name" value="Vaccinia Virus protein VP39"/>
    <property type="match status" value="1"/>
</dbReference>
<dbReference type="Pfam" id="PF08241">
    <property type="entry name" value="Methyltransf_11"/>
    <property type="match status" value="1"/>
</dbReference>
<keyword evidence="1" id="KW-0472">Membrane</keyword>
<keyword evidence="1" id="KW-1133">Transmembrane helix</keyword>
<feature type="non-terminal residue" evidence="3">
    <location>
        <position position="254"/>
    </location>
</feature>
<keyword evidence="1" id="KW-0812">Transmembrane</keyword>
<dbReference type="EMBL" id="UINC01083271">
    <property type="protein sequence ID" value="SVC28816.1"/>
    <property type="molecule type" value="Genomic_DNA"/>
</dbReference>
<dbReference type="GO" id="GO:0008757">
    <property type="term" value="F:S-adenosylmethionine-dependent methyltransferase activity"/>
    <property type="evidence" value="ECO:0007669"/>
    <property type="project" value="InterPro"/>
</dbReference>
<evidence type="ECO:0000256" key="1">
    <source>
        <dbReference type="SAM" id="Phobius"/>
    </source>
</evidence>
<dbReference type="SUPFAM" id="SSF53335">
    <property type="entry name" value="S-adenosyl-L-methionine-dependent methyltransferases"/>
    <property type="match status" value="1"/>
</dbReference>
<gene>
    <name evidence="3" type="ORF">METZ01_LOCUS281670</name>
</gene>
<evidence type="ECO:0000313" key="3">
    <source>
        <dbReference type="EMBL" id="SVC28816.1"/>
    </source>
</evidence>
<feature type="domain" description="Methyltransferase type 11" evidence="2">
    <location>
        <begin position="154"/>
        <end position="201"/>
    </location>
</feature>
<organism evidence="3">
    <name type="scientific">marine metagenome</name>
    <dbReference type="NCBI Taxonomy" id="408172"/>
    <lineage>
        <taxon>unclassified sequences</taxon>
        <taxon>metagenomes</taxon>
        <taxon>ecological metagenomes</taxon>
    </lineage>
</organism>
<accession>A0A382KWM0</accession>
<name>A0A382KWM0_9ZZZZ</name>
<feature type="transmembrane region" description="Helical" evidence="1">
    <location>
        <begin position="7"/>
        <end position="28"/>
    </location>
</feature>
<dbReference type="AlphaFoldDB" id="A0A382KWM0"/>
<dbReference type="InterPro" id="IPR029063">
    <property type="entry name" value="SAM-dependent_MTases_sf"/>
</dbReference>
<proteinExistence type="predicted"/>
<reference evidence="3" key="1">
    <citation type="submission" date="2018-05" db="EMBL/GenBank/DDBJ databases">
        <authorList>
            <person name="Lanie J.A."/>
            <person name="Ng W.-L."/>
            <person name="Kazmierczak K.M."/>
            <person name="Andrzejewski T.M."/>
            <person name="Davidsen T.M."/>
            <person name="Wayne K.J."/>
            <person name="Tettelin H."/>
            <person name="Glass J.I."/>
            <person name="Rusch D."/>
            <person name="Podicherti R."/>
            <person name="Tsui H.-C.T."/>
            <person name="Winkler M.E."/>
        </authorList>
    </citation>
    <scope>NUCLEOTIDE SEQUENCE</scope>
</reference>
<sequence>MNWRVKALIQNTVSILPGALSLNIYYYIQKKFGGLKNFKYDDALKAGVIIWKKILEQGGSPKGKVFFELGTGRAPMLPLSLWLMRADKVITVDLNNYLKPEIFYRCITSFLNQYERTQDLFDGYIIKERLDVLREIRNNEFDMASIGIIYKPNQDAADVDLPAQSIDYYISYNVLEHIPEQTIKNIFNEGRRLLCNDGFFVHKIDYSDHFSHSDRSISAINFLQYSDFSWSFYASKKFMFMNRLRHDDFLEIFS</sequence>
<dbReference type="InterPro" id="IPR013216">
    <property type="entry name" value="Methyltransf_11"/>
</dbReference>